<protein>
    <submittedName>
        <fullName evidence="1">Uncharacterized protein</fullName>
    </submittedName>
</protein>
<dbReference type="Proteomes" id="UP000664699">
    <property type="component" value="Unassembled WGS sequence"/>
</dbReference>
<evidence type="ECO:0000313" key="2">
    <source>
        <dbReference type="Proteomes" id="UP000664699"/>
    </source>
</evidence>
<accession>A0ABS3EJV3</accession>
<proteinExistence type="predicted"/>
<dbReference type="EMBL" id="JAFLNA010000008">
    <property type="protein sequence ID" value="MBO0132265.1"/>
    <property type="molecule type" value="Genomic_DNA"/>
</dbReference>
<dbReference type="RefSeq" id="WP_207134702.1">
    <property type="nucleotide sequence ID" value="NZ_JAFLNA010000008.1"/>
</dbReference>
<organism evidence="1 2">
    <name type="scientific">Agrobacterium burrii</name>
    <dbReference type="NCBI Taxonomy" id="2815339"/>
    <lineage>
        <taxon>Bacteria</taxon>
        <taxon>Pseudomonadati</taxon>
        <taxon>Pseudomonadota</taxon>
        <taxon>Alphaproteobacteria</taxon>
        <taxon>Hyphomicrobiales</taxon>
        <taxon>Rhizobiaceae</taxon>
        <taxon>Rhizobium/Agrobacterium group</taxon>
        <taxon>Agrobacterium</taxon>
        <taxon>Agrobacterium tumefaciens complex</taxon>
    </lineage>
</organism>
<gene>
    <name evidence="1" type="ORF">JZX89_16140</name>
</gene>
<keyword evidence="2" id="KW-1185">Reference proteome</keyword>
<sequence length="94" mass="10978">MNDLASIDRSLAMAERHVGEAQRHLAMQREIIERLVGRGGDTRLAWSLLDTFETCLLLHVQDRNRLESLRAETEKGLFERVFVDERAWRMANVR</sequence>
<comment type="caution">
    <text evidence="1">The sequence shown here is derived from an EMBL/GenBank/DDBJ whole genome shotgun (WGS) entry which is preliminary data.</text>
</comment>
<name>A0ABS3EJV3_9HYPH</name>
<evidence type="ECO:0000313" key="1">
    <source>
        <dbReference type="EMBL" id="MBO0132265.1"/>
    </source>
</evidence>
<reference evidence="1 2" key="1">
    <citation type="submission" date="2021-03" db="EMBL/GenBank/DDBJ databases">
        <title>Whole genome sequence of Agrobacterium sp. strain Rnr.</title>
        <authorList>
            <person name="Mafakheri H."/>
            <person name="Taghavi S.M."/>
            <person name="Nemanja K."/>
            <person name="Osdaghi E."/>
        </authorList>
    </citation>
    <scope>NUCLEOTIDE SEQUENCE [LARGE SCALE GENOMIC DNA]</scope>
    <source>
        <strain evidence="1 2">Rnr</strain>
    </source>
</reference>